<dbReference type="SMART" id="SM00448">
    <property type="entry name" value="REC"/>
    <property type="match status" value="1"/>
</dbReference>
<organism evidence="5 6">
    <name type="scientific">Rufibacter hautae</name>
    <dbReference type="NCBI Taxonomy" id="2595005"/>
    <lineage>
        <taxon>Bacteria</taxon>
        <taxon>Pseudomonadati</taxon>
        <taxon>Bacteroidota</taxon>
        <taxon>Cytophagia</taxon>
        <taxon>Cytophagales</taxon>
        <taxon>Hymenobacteraceae</taxon>
        <taxon>Rufibacter</taxon>
    </lineage>
</organism>
<evidence type="ECO:0000256" key="2">
    <source>
        <dbReference type="PROSITE-ProRule" id="PRU00169"/>
    </source>
</evidence>
<feature type="modified residue" description="4-aspartylphosphate" evidence="2">
    <location>
        <position position="97"/>
    </location>
</feature>
<dbReference type="PANTHER" id="PTHR44591:SF19">
    <property type="entry name" value="TWO-COMPONENT RESPONSE REGULATOR-RELATED"/>
    <property type="match status" value="1"/>
</dbReference>
<feature type="region of interest" description="Disordered" evidence="3">
    <location>
        <begin position="194"/>
        <end position="214"/>
    </location>
</feature>
<dbReference type="PROSITE" id="PS50110">
    <property type="entry name" value="RESPONSE_REGULATORY"/>
    <property type="match status" value="1"/>
</dbReference>
<comment type="caution">
    <text evidence="5">The sequence shown here is derived from an EMBL/GenBank/DDBJ whole genome shotgun (WGS) entry which is preliminary data.</text>
</comment>
<keyword evidence="6" id="KW-1185">Reference proteome</keyword>
<dbReference type="InterPro" id="IPR001789">
    <property type="entry name" value="Sig_transdc_resp-reg_receiver"/>
</dbReference>
<sequence length="214" mass="24598">MASSILSSTREKAQPRRHKHENIISTKGMDYTTPTHTTHPAEEQAEKPGILYIDNEEDNLVVFKSTFRKYFKVFTAMSGEEGLRILSNEPISLVITDQRMPKITGVQFLKSLPEDKDLIKIILTGHSDTASILDAINSGKIYRYILKPWDKENLKNIMESAIEELKKRQANRKLVEDLKLENEKLEQKVAELTQKMNQQRNQSAKAVKSEQQEE</sequence>
<dbReference type="InterPro" id="IPR050595">
    <property type="entry name" value="Bact_response_regulator"/>
</dbReference>
<dbReference type="Proteomes" id="UP000324133">
    <property type="component" value="Unassembled WGS sequence"/>
</dbReference>
<protein>
    <submittedName>
        <fullName evidence="5">Response regulator</fullName>
    </submittedName>
</protein>
<evidence type="ECO:0000256" key="3">
    <source>
        <dbReference type="SAM" id="MobiDB-lite"/>
    </source>
</evidence>
<dbReference type="CDD" id="cd17569">
    <property type="entry name" value="REC_HupR-like"/>
    <property type="match status" value="1"/>
</dbReference>
<dbReference type="AlphaFoldDB" id="A0A5B6TA94"/>
<feature type="domain" description="Response regulatory" evidence="4">
    <location>
        <begin position="49"/>
        <end position="162"/>
    </location>
</feature>
<dbReference type="SUPFAM" id="SSF52172">
    <property type="entry name" value="CheY-like"/>
    <property type="match status" value="1"/>
</dbReference>
<evidence type="ECO:0000256" key="1">
    <source>
        <dbReference type="ARBA" id="ARBA00022553"/>
    </source>
</evidence>
<dbReference type="OrthoDB" id="109585at2"/>
<keyword evidence="1 2" id="KW-0597">Phosphoprotein</keyword>
<dbReference type="GO" id="GO:0000160">
    <property type="term" value="P:phosphorelay signal transduction system"/>
    <property type="evidence" value="ECO:0007669"/>
    <property type="project" value="InterPro"/>
</dbReference>
<dbReference type="Gene3D" id="3.40.50.2300">
    <property type="match status" value="1"/>
</dbReference>
<gene>
    <name evidence="5" type="ORF">FOA19_20705</name>
</gene>
<reference evidence="5 6" key="1">
    <citation type="submission" date="2019-07" db="EMBL/GenBank/DDBJ databases">
        <title>Rufibacter sp. nov., isolated from lake sediment.</title>
        <authorList>
            <person name="Qu J.-H."/>
        </authorList>
    </citation>
    <scope>NUCLEOTIDE SEQUENCE [LARGE SCALE GENOMIC DNA]</scope>
    <source>
        <strain evidence="5 6">NBS58-1</strain>
    </source>
</reference>
<dbReference type="Pfam" id="PF00072">
    <property type="entry name" value="Response_reg"/>
    <property type="match status" value="1"/>
</dbReference>
<name>A0A5B6TA94_9BACT</name>
<proteinExistence type="predicted"/>
<evidence type="ECO:0000313" key="6">
    <source>
        <dbReference type="Proteomes" id="UP000324133"/>
    </source>
</evidence>
<accession>A0A5B6TA94</accession>
<evidence type="ECO:0000313" key="5">
    <source>
        <dbReference type="EMBL" id="KAA3436797.1"/>
    </source>
</evidence>
<feature type="compositionally biased region" description="Polar residues" evidence="3">
    <location>
        <begin position="194"/>
        <end position="204"/>
    </location>
</feature>
<dbReference type="InterPro" id="IPR011006">
    <property type="entry name" value="CheY-like_superfamily"/>
</dbReference>
<feature type="region of interest" description="Disordered" evidence="3">
    <location>
        <begin position="1"/>
        <end position="21"/>
    </location>
</feature>
<dbReference type="EMBL" id="VKKY01000003">
    <property type="protein sequence ID" value="KAA3436797.1"/>
    <property type="molecule type" value="Genomic_DNA"/>
</dbReference>
<evidence type="ECO:0000259" key="4">
    <source>
        <dbReference type="PROSITE" id="PS50110"/>
    </source>
</evidence>
<dbReference type="PANTHER" id="PTHR44591">
    <property type="entry name" value="STRESS RESPONSE REGULATOR PROTEIN 1"/>
    <property type="match status" value="1"/>
</dbReference>